<dbReference type="EMBL" id="LITQ01000002">
    <property type="protein sequence ID" value="OAA94721.1"/>
    <property type="molecule type" value="Genomic_DNA"/>
</dbReference>
<proteinExistence type="predicted"/>
<dbReference type="RefSeq" id="WP_063600124.1">
    <property type="nucleotide sequence ID" value="NZ_LITQ01000002.1"/>
</dbReference>
<evidence type="ECO:0000313" key="1">
    <source>
        <dbReference type="EMBL" id="OAA94721.1"/>
    </source>
</evidence>
<dbReference type="SUPFAM" id="SSF51182">
    <property type="entry name" value="RmlC-like cupins"/>
    <property type="match status" value="1"/>
</dbReference>
<dbReference type="CDD" id="cd02228">
    <property type="entry name" value="cupin_EutQ"/>
    <property type="match status" value="1"/>
</dbReference>
<dbReference type="Gene3D" id="2.60.120.10">
    <property type="entry name" value="Jelly Rolls"/>
    <property type="match status" value="1"/>
</dbReference>
<reference evidence="1 3" key="1">
    <citation type="journal article" date="2015" name="Biotechnol. Bioeng.">
        <title>Genome sequence and phenotypic characterization of Caulobacter segnis.</title>
        <authorList>
            <person name="Patel S."/>
            <person name="Fletcher B."/>
            <person name="Scott D.C."/>
            <person name="Ely B."/>
        </authorList>
    </citation>
    <scope>NUCLEOTIDE SEQUENCE [LARGE SCALE GENOMIC DNA]</scope>
    <source>
        <strain evidence="1 3">PS02</strain>
    </source>
</reference>
<reference evidence="2 4" key="2">
    <citation type="journal article" date="2016" name="Front. Microbiol.">
        <title>Industrial Acetogenic Biocatalysts: A Comparative Metabolic and Genomic Analysis.</title>
        <authorList>
            <person name="Bengelsdorf F."/>
            <person name="Poehlein A."/>
            <person name="Sonja S."/>
            <person name="Erz C."/>
            <person name="Hummel T."/>
            <person name="Hoffmeister S."/>
            <person name="Daniel R."/>
            <person name="Durre P."/>
        </authorList>
    </citation>
    <scope>NUCLEOTIDE SEQUENCE [LARGE SCALE GENOMIC DNA]</scope>
    <source>
        <strain evidence="2 4">PTA-10522</strain>
    </source>
</reference>
<dbReference type="InterPro" id="IPR010424">
    <property type="entry name" value="EutQ"/>
</dbReference>
<dbReference type="PANTHER" id="PTHR36169">
    <property type="entry name" value="ETHANOLAMINE UTILIZATION PROTEIN EUTQ"/>
    <property type="match status" value="1"/>
</dbReference>
<name>A0A166U9W0_9CLOT</name>
<dbReference type="AlphaFoldDB" id="A0A166U9W0"/>
<protein>
    <submittedName>
        <fullName evidence="1">Ethanolamine utilization protein EutQ</fullName>
    </submittedName>
</protein>
<comment type="caution">
    <text evidence="1">The sequence shown here is derived from an EMBL/GenBank/DDBJ whole genome shotgun (WGS) entry which is preliminary data.</text>
</comment>
<evidence type="ECO:0000313" key="3">
    <source>
        <dbReference type="Proteomes" id="UP000077384"/>
    </source>
</evidence>
<sequence>MAEISEKFIEEIVRKIIAEKLSNNNDFEKEVGPGGVIHVKTDTVKCQKFDTGKEGDNVLLTDVLTLDESPYMGCGIMEMTETTFDWTLKYEEIDYIIEGRLEIVIGDKRIGGNKGDILMIPRNSKIKFSVPKYAKFMYCTYPADWAEENK</sequence>
<gene>
    <name evidence="1" type="primary">eutQ_1</name>
    <name evidence="2" type="synonym">eutQ_2</name>
    <name evidence="2" type="ORF">CLCOS_24140</name>
    <name evidence="1" type="ORF">WX73_02434</name>
</gene>
<keyword evidence="4" id="KW-1185">Reference proteome</keyword>
<dbReference type="PATRIC" id="fig|1705578.3.peg.1756"/>
<dbReference type="Pfam" id="PF06249">
    <property type="entry name" value="EutQ"/>
    <property type="match status" value="1"/>
</dbReference>
<dbReference type="InterPro" id="IPR014710">
    <property type="entry name" value="RmlC-like_jellyroll"/>
</dbReference>
<evidence type="ECO:0000313" key="2">
    <source>
        <dbReference type="EMBL" id="OBR93373.1"/>
    </source>
</evidence>
<dbReference type="PANTHER" id="PTHR36169:SF1">
    <property type="entry name" value="ACETATE KINASE EUTQ"/>
    <property type="match status" value="1"/>
</dbReference>
<dbReference type="Proteomes" id="UP000077384">
    <property type="component" value="Unassembled WGS sequence"/>
</dbReference>
<dbReference type="EMBL" id="LROR01000053">
    <property type="protein sequence ID" value="OBR93373.1"/>
    <property type="molecule type" value="Genomic_DNA"/>
</dbReference>
<dbReference type="Proteomes" id="UP000093694">
    <property type="component" value="Unassembled WGS sequence"/>
</dbReference>
<organism evidence="1 3">
    <name type="scientific">Clostridium coskatii</name>
    <dbReference type="NCBI Taxonomy" id="1705578"/>
    <lineage>
        <taxon>Bacteria</taxon>
        <taxon>Bacillati</taxon>
        <taxon>Bacillota</taxon>
        <taxon>Clostridia</taxon>
        <taxon>Eubacteriales</taxon>
        <taxon>Clostridiaceae</taxon>
        <taxon>Clostridium</taxon>
    </lineage>
</organism>
<accession>A0A166U9W0</accession>
<evidence type="ECO:0000313" key="4">
    <source>
        <dbReference type="Proteomes" id="UP000093694"/>
    </source>
</evidence>
<dbReference type="InterPro" id="IPR011051">
    <property type="entry name" value="RmlC_Cupin_sf"/>
</dbReference>